<proteinExistence type="predicted"/>
<dbReference type="EMBL" id="WVUK01000056">
    <property type="protein sequence ID" value="KAF7493399.1"/>
    <property type="molecule type" value="Genomic_DNA"/>
</dbReference>
<dbReference type="SMART" id="SM00356">
    <property type="entry name" value="ZnF_C3H1"/>
    <property type="match status" value="1"/>
</dbReference>
<dbReference type="PROSITE" id="PS00518">
    <property type="entry name" value="ZF_RING_1"/>
    <property type="match status" value="1"/>
</dbReference>
<dbReference type="Gene3D" id="4.10.1000.10">
    <property type="entry name" value="Zinc finger, CCCH-type"/>
    <property type="match status" value="1"/>
</dbReference>
<evidence type="ECO:0000256" key="5">
    <source>
        <dbReference type="SAM" id="MobiDB-lite"/>
    </source>
</evidence>
<feature type="zinc finger region" description="C3H1-type" evidence="4">
    <location>
        <begin position="189"/>
        <end position="217"/>
    </location>
</feature>
<reference evidence="8" key="2">
    <citation type="submission" date="2020-01" db="EMBL/GenBank/DDBJ databases">
        <authorList>
            <person name="Korhonen P.K.K."/>
            <person name="Guangxu M.G."/>
            <person name="Wang T.W."/>
            <person name="Stroehlein A.J.S."/>
            <person name="Young N.D."/>
            <person name="Ang C.-S.A."/>
            <person name="Fernando D.W.F."/>
            <person name="Lu H.L."/>
            <person name="Taylor S.T."/>
            <person name="Ehtesham M.E.M."/>
            <person name="Najaraj S.H.N."/>
            <person name="Harsha G.H.G."/>
            <person name="Madugundu A.M."/>
            <person name="Renuse S.R."/>
            <person name="Holt D.H."/>
            <person name="Pandey A.P."/>
            <person name="Papenfuss A.P."/>
            <person name="Gasser R.B.G."/>
            <person name="Fischer K.F."/>
        </authorList>
    </citation>
    <scope>NUCLEOTIDE SEQUENCE</scope>
    <source>
        <strain evidence="8">SSS_KF_BRIS2020</strain>
    </source>
</reference>
<accession>A0A834RBF4</accession>
<evidence type="ECO:0000259" key="7">
    <source>
        <dbReference type="PROSITE" id="PS50103"/>
    </source>
</evidence>
<evidence type="ECO:0000256" key="4">
    <source>
        <dbReference type="PROSITE-ProRule" id="PRU00723"/>
    </source>
</evidence>
<dbReference type="FunFam" id="3.30.40.10:FF:000045">
    <property type="entry name" value="RING finger protein 113A"/>
    <property type="match status" value="1"/>
</dbReference>
<dbReference type="InterPro" id="IPR039971">
    <property type="entry name" value="CWC24-like"/>
</dbReference>
<evidence type="ECO:0000313" key="9">
    <source>
        <dbReference type="EnsemblMetazoa" id="KAF7493399.1"/>
    </source>
</evidence>
<keyword evidence="2 4" id="KW-0863">Zinc-finger</keyword>
<dbReference type="OrthoDB" id="25761at2759"/>
<dbReference type="InterPro" id="IPR001841">
    <property type="entry name" value="Znf_RING"/>
</dbReference>
<dbReference type="EnsemblMetazoa" id="SSS_7148s_mrna">
    <property type="protein sequence ID" value="KAF7493399.1"/>
    <property type="gene ID" value="SSS_7148"/>
</dbReference>
<evidence type="ECO:0000259" key="6">
    <source>
        <dbReference type="PROSITE" id="PS50089"/>
    </source>
</evidence>
<dbReference type="GO" id="GO:0005684">
    <property type="term" value="C:U2-type spliceosomal complex"/>
    <property type="evidence" value="ECO:0007669"/>
    <property type="project" value="TreeGrafter"/>
</dbReference>
<organism evidence="8">
    <name type="scientific">Sarcoptes scabiei</name>
    <name type="common">Itch mite</name>
    <name type="synonym">Acarus scabiei</name>
    <dbReference type="NCBI Taxonomy" id="52283"/>
    <lineage>
        <taxon>Eukaryota</taxon>
        <taxon>Metazoa</taxon>
        <taxon>Ecdysozoa</taxon>
        <taxon>Arthropoda</taxon>
        <taxon>Chelicerata</taxon>
        <taxon>Arachnida</taxon>
        <taxon>Acari</taxon>
        <taxon>Acariformes</taxon>
        <taxon>Sarcoptiformes</taxon>
        <taxon>Astigmata</taxon>
        <taxon>Psoroptidia</taxon>
        <taxon>Sarcoptoidea</taxon>
        <taxon>Sarcoptidae</taxon>
        <taxon>Sarcoptinae</taxon>
        <taxon>Sarcoptes</taxon>
    </lineage>
</organism>
<feature type="compositionally biased region" description="Basic and acidic residues" evidence="5">
    <location>
        <begin position="40"/>
        <end position="53"/>
    </location>
</feature>
<sequence>MSETNCPIIFKRSNKKNTRTLRESDSEESDDDSAILIAKRQKDLRERRNRDNSKLQSSSSFYKKFANKKHSLKNKISADSDDDEDDQSSVYINFKSSKSGEREGPVDMGATSTLETETEKDKDAQSIFERAQKIQKNLEESDENIYRGINNYVQYIPKKDTAFGNASSGHVRRGPMRAPDNIRSTVRWDYQPDICKDYKETGFCGFGDSCKFLHDRSDYKAGWQIDLEYESKAKHNNEDDSDEDKYKINDDDDLPFACFICREKFIDPVVTRCKHYFCQSCAMDHLRKTTLCFVCNAQTNGIFNVAKEIEKRMKESLKRTKIEENIDNYEDDDD</sequence>
<dbReference type="InterPro" id="IPR036855">
    <property type="entry name" value="Znf_CCCH_sf"/>
</dbReference>
<dbReference type="GO" id="GO:0008270">
    <property type="term" value="F:zinc ion binding"/>
    <property type="evidence" value="ECO:0007669"/>
    <property type="project" value="UniProtKB-KW"/>
</dbReference>
<dbReference type="Proteomes" id="UP000070412">
    <property type="component" value="Unassembled WGS sequence"/>
</dbReference>
<dbReference type="SUPFAM" id="SSF57850">
    <property type="entry name" value="RING/U-box"/>
    <property type="match status" value="1"/>
</dbReference>
<feature type="domain" description="C3H1-type" evidence="7">
    <location>
        <begin position="189"/>
        <end position="217"/>
    </location>
</feature>
<dbReference type="GO" id="GO:0034247">
    <property type="term" value="P:snoRNA splicing"/>
    <property type="evidence" value="ECO:0007669"/>
    <property type="project" value="TreeGrafter"/>
</dbReference>
<dbReference type="InterPro" id="IPR017907">
    <property type="entry name" value="Znf_RING_CS"/>
</dbReference>
<dbReference type="CDD" id="cd16539">
    <property type="entry name" value="RING-HC_RNF113A_B"/>
    <property type="match status" value="1"/>
</dbReference>
<feature type="domain" description="RING-type" evidence="6">
    <location>
        <begin position="258"/>
        <end position="296"/>
    </location>
</feature>
<dbReference type="PROSITE" id="PS50089">
    <property type="entry name" value="ZF_RING_2"/>
    <property type="match status" value="1"/>
</dbReference>
<dbReference type="Pfam" id="PF00642">
    <property type="entry name" value="zf-CCCH"/>
    <property type="match status" value="1"/>
</dbReference>
<dbReference type="Pfam" id="PF13920">
    <property type="entry name" value="zf-C3HC4_3"/>
    <property type="match status" value="1"/>
</dbReference>
<dbReference type="PANTHER" id="PTHR12930:SF0">
    <property type="entry name" value="RING FINGER PROTEIN 113B"/>
    <property type="match status" value="1"/>
</dbReference>
<reference evidence="9" key="3">
    <citation type="submission" date="2022-06" db="UniProtKB">
        <authorList>
            <consortium name="EnsemblMetazoa"/>
        </authorList>
    </citation>
    <scope>IDENTIFICATION</scope>
</reference>
<dbReference type="Gene3D" id="3.30.40.10">
    <property type="entry name" value="Zinc/RING finger domain, C3HC4 (zinc finger)"/>
    <property type="match status" value="1"/>
</dbReference>
<gene>
    <name evidence="8" type="ORF">SSS_7148</name>
</gene>
<dbReference type="InterPro" id="IPR013083">
    <property type="entry name" value="Znf_RING/FYVE/PHD"/>
</dbReference>
<dbReference type="InterPro" id="IPR000571">
    <property type="entry name" value="Znf_CCCH"/>
</dbReference>
<feature type="region of interest" description="Disordered" evidence="5">
    <location>
        <begin position="1"/>
        <end position="124"/>
    </location>
</feature>
<dbReference type="AlphaFoldDB" id="A0A834RBF4"/>
<protein>
    <submittedName>
        <fullName evidence="8">RING finger protein</fullName>
    </submittedName>
</protein>
<evidence type="ECO:0000313" key="10">
    <source>
        <dbReference type="Proteomes" id="UP000070412"/>
    </source>
</evidence>
<reference evidence="10" key="1">
    <citation type="journal article" date="2020" name="PLoS Negl. Trop. Dis.">
        <title>High-quality nuclear genome for Sarcoptes scabiei-A critical resource for a neglected parasite.</title>
        <authorList>
            <person name="Korhonen P.K."/>
            <person name="Gasser R.B."/>
            <person name="Ma G."/>
            <person name="Wang T."/>
            <person name="Stroehlein A.J."/>
            <person name="Young N.D."/>
            <person name="Ang C.S."/>
            <person name="Fernando D.D."/>
            <person name="Lu H.C."/>
            <person name="Taylor S."/>
            <person name="Reynolds S.L."/>
            <person name="Mofiz E."/>
            <person name="Najaraj S.H."/>
            <person name="Gowda H."/>
            <person name="Madugundu A."/>
            <person name="Renuse S."/>
            <person name="Holt D."/>
            <person name="Pandey A."/>
            <person name="Papenfuss A.T."/>
            <person name="Fischer K."/>
        </authorList>
    </citation>
    <scope>NUCLEOTIDE SEQUENCE [LARGE SCALE GENOMIC DNA]</scope>
</reference>
<evidence type="ECO:0000256" key="3">
    <source>
        <dbReference type="ARBA" id="ARBA00022833"/>
    </source>
</evidence>
<evidence type="ECO:0000256" key="1">
    <source>
        <dbReference type="ARBA" id="ARBA00022723"/>
    </source>
</evidence>
<evidence type="ECO:0000256" key="2">
    <source>
        <dbReference type="ARBA" id="ARBA00022771"/>
    </source>
</evidence>
<keyword evidence="3 4" id="KW-0862">Zinc</keyword>
<dbReference type="PROSITE" id="PS50103">
    <property type="entry name" value="ZF_C3H1"/>
    <property type="match status" value="1"/>
</dbReference>
<keyword evidence="1 4" id="KW-0479">Metal-binding</keyword>
<dbReference type="SUPFAM" id="SSF90229">
    <property type="entry name" value="CCCH zinc finger"/>
    <property type="match status" value="1"/>
</dbReference>
<evidence type="ECO:0000313" key="8">
    <source>
        <dbReference type="EMBL" id="KAF7493399.1"/>
    </source>
</evidence>
<dbReference type="PANTHER" id="PTHR12930">
    <property type="entry name" value="ZINC FINGER PROTEIN 183"/>
    <property type="match status" value="1"/>
</dbReference>
<keyword evidence="10" id="KW-1185">Reference proteome</keyword>
<name>A0A834RBF4_SARSC</name>
<dbReference type="SMART" id="SM00184">
    <property type="entry name" value="RING"/>
    <property type="match status" value="1"/>
</dbReference>